<evidence type="ECO:0000313" key="2">
    <source>
        <dbReference type="EMBL" id="AES65206.1"/>
    </source>
</evidence>
<dbReference type="HOGENOM" id="CLU_2926040_0_0_1"/>
<organism evidence="2 4">
    <name type="scientific">Medicago truncatula</name>
    <name type="common">Barrel medic</name>
    <name type="synonym">Medicago tribuloides</name>
    <dbReference type="NCBI Taxonomy" id="3880"/>
    <lineage>
        <taxon>Eukaryota</taxon>
        <taxon>Viridiplantae</taxon>
        <taxon>Streptophyta</taxon>
        <taxon>Embryophyta</taxon>
        <taxon>Tracheophyta</taxon>
        <taxon>Spermatophyta</taxon>
        <taxon>Magnoliopsida</taxon>
        <taxon>eudicotyledons</taxon>
        <taxon>Gunneridae</taxon>
        <taxon>Pentapetalae</taxon>
        <taxon>rosids</taxon>
        <taxon>fabids</taxon>
        <taxon>Fabales</taxon>
        <taxon>Fabaceae</taxon>
        <taxon>Papilionoideae</taxon>
        <taxon>50 kb inversion clade</taxon>
        <taxon>NPAAA clade</taxon>
        <taxon>Hologalegina</taxon>
        <taxon>IRL clade</taxon>
        <taxon>Trifolieae</taxon>
        <taxon>Medicago</taxon>
    </lineage>
</organism>
<protein>
    <submittedName>
        <fullName evidence="2 3">Uncharacterized protein</fullName>
    </submittedName>
</protein>
<dbReference type="PaxDb" id="3880-AES65206"/>
<evidence type="ECO:0000313" key="3">
    <source>
        <dbReference type="EnsemblPlants" id="AES65206"/>
    </source>
</evidence>
<feature type="compositionally biased region" description="Acidic residues" evidence="1">
    <location>
        <begin position="34"/>
        <end position="47"/>
    </location>
</feature>
<dbReference type="AlphaFoldDB" id="G7IN03"/>
<dbReference type="EMBL" id="CM001218">
    <property type="protein sequence ID" value="AES65206.1"/>
    <property type="molecule type" value="Genomic_DNA"/>
</dbReference>
<sequence>MAPQSPGYLRSSDPNCLCMLTDVPHPCYQSVYEYGDEDEEEEEEEEEREIKKKTKRGEINW</sequence>
<reference evidence="2 4" key="1">
    <citation type="journal article" date="2011" name="Nature">
        <title>The Medicago genome provides insight into the evolution of rhizobial symbioses.</title>
        <authorList>
            <person name="Young N.D."/>
            <person name="Debelle F."/>
            <person name="Oldroyd G.E."/>
            <person name="Geurts R."/>
            <person name="Cannon S.B."/>
            <person name="Udvardi M.K."/>
            <person name="Benedito V.A."/>
            <person name="Mayer K.F."/>
            <person name="Gouzy J."/>
            <person name="Schoof H."/>
            <person name="Van de Peer Y."/>
            <person name="Proost S."/>
            <person name="Cook D.R."/>
            <person name="Meyers B.C."/>
            <person name="Spannagl M."/>
            <person name="Cheung F."/>
            <person name="De Mita S."/>
            <person name="Krishnakumar V."/>
            <person name="Gundlach H."/>
            <person name="Zhou S."/>
            <person name="Mudge J."/>
            <person name="Bharti A.K."/>
            <person name="Murray J.D."/>
            <person name="Naoumkina M.A."/>
            <person name="Rosen B."/>
            <person name="Silverstein K.A."/>
            <person name="Tang H."/>
            <person name="Rombauts S."/>
            <person name="Zhao P.X."/>
            <person name="Zhou P."/>
            <person name="Barbe V."/>
            <person name="Bardou P."/>
            <person name="Bechner M."/>
            <person name="Bellec A."/>
            <person name="Berger A."/>
            <person name="Berges H."/>
            <person name="Bidwell S."/>
            <person name="Bisseling T."/>
            <person name="Choisne N."/>
            <person name="Couloux A."/>
            <person name="Denny R."/>
            <person name="Deshpande S."/>
            <person name="Dai X."/>
            <person name="Doyle J.J."/>
            <person name="Dudez A.M."/>
            <person name="Farmer A.D."/>
            <person name="Fouteau S."/>
            <person name="Franken C."/>
            <person name="Gibelin C."/>
            <person name="Gish J."/>
            <person name="Goldstein S."/>
            <person name="Gonzalez A.J."/>
            <person name="Green P.J."/>
            <person name="Hallab A."/>
            <person name="Hartog M."/>
            <person name="Hua A."/>
            <person name="Humphray S.J."/>
            <person name="Jeong D.H."/>
            <person name="Jing Y."/>
            <person name="Jocker A."/>
            <person name="Kenton S.M."/>
            <person name="Kim D.J."/>
            <person name="Klee K."/>
            <person name="Lai H."/>
            <person name="Lang C."/>
            <person name="Lin S."/>
            <person name="Macmil S.L."/>
            <person name="Magdelenat G."/>
            <person name="Matthews L."/>
            <person name="McCorrison J."/>
            <person name="Monaghan E.L."/>
            <person name="Mun J.H."/>
            <person name="Najar F.Z."/>
            <person name="Nicholson C."/>
            <person name="Noirot C."/>
            <person name="O'Bleness M."/>
            <person name="Paule C.R."/>
            <person name="Poulain J."/>
            <person name="Prion F."/>
            <person name="Qin B."/>
            <person name="Qu C."/>
            <person name="Retzel E.F."/>
            <person name="Riddle C."/>
            <person name="Sallet E."/>
            <person name="Samain S."/>
            <person name="Samson N."/>
            <person name="Sanders I."/>
            <person name="Saurat O."/>
            <person name="Scarpelli C."/>
            <person name="Schiex T."/>
            <person name="Segurens B."/>
            <person name="Severin A.J."/>
            <person name="Sherrier D.J."/>
            <person name="Shi R."/>
            <person name="Sims S."/>
            <person name="Singer S.R."/>
            <person name="Sinharoy S."/>
            <person name="Sterck L."/>
            <person name="Viollet A."/>
            <person name="Wang B.B."/>
            <person name="Wang K."/>
            <person name="Wang M."/>
            <person name="Wang X."/>
            <person name="Warfsmann J."/>
            <person name="Weissenbach J."/>
            <person name="White D.D."/>
            <person name="White J.D."/>
            <person name="Wiley G.B."/>
            <person name="Wincker P."/>
            <person name="Xing Y."/>
            <person name="Yang L."/>
            <person name="Yao Z."/>
            <person name="Ying F."/>
            <person name="Zhai J."/>
            <person name="Zhou L."/>
            <person name="Zuber A."/>
            <person name="Denarie J."/>
            <person name="Dixon R.A."/>
            <person name="May G.D."/>
            <person name="Schwartz D.C."/>
            <person name="Rogers J."/>
            <person name="Quetier F."/>
            <person name="Town C.D."/>
            <person name="Roe B.A."/>
        </authorList>
    </citation>
    <scope>NUCLEOTIDE SEQUENCE [LARGE SCALE GENOMIC DNA]</scope>
    <source>
        <strain evidence="2">A17</strain>
        <strain evidence="3 4">cv. Jemalong A17</strain>
    </source>
</reference>
<dbReference type="EnsemblPlants" id="AES65206">
    <property type="protein sequence ID" value="AES65206"/>
    <property type="gene ID" value="MTR_2g036660"/>
</dbReference>
<feature type="region of interest" description="Disordered" evidence="1">
    <location>
        <begin position="34"/>
        <end position="61"/>
    </location>
</feature>
<reference evidence="2 4" key="2">
    <citation type="journal article" date="2014" name="BMC Genomics">
        <title>An improved genome release (version Mt4.0) for the model legume Medicago truncatula.</title>
        <authorList>
            <person name="Tang H."/>
            <person name="Krishnakumar V."/>
            <person name="Bidwell S."/>
            <person name="Rosen B."/>
            <person name="Chan A."/>
            <person name="Zhou S."/>
            <person name="Gentzbittel L."/>
            <person name="Childs K.L."/>
            <person name="Yandell M."/>
            <person name="Gundlach H."/>
            <person name="Mayer K.F."/>
            <person name="Schwartz D.C."/>
            <person name="Town C.D."/>
        </authorList>
    </citation>
    <scope>GENOME REANNOTATION</scope>
    <source>
        <strain evidence="3 4">cv. Jemalong A17</strain>
    </source>
</reference>
<evidence type="ECO:0000256" key="1">
    <source>
        <dbReference type="SAM" id="MobiDB-lite"/>
    </source>
</evidence>
<accession>G7IN03</accession>
<gene>
    <name evidence="2" type="ordered locus">MTR_2g036660</name>
</gene>
<name>G7IN03_MEDTR</name>
<reference evidence="3" key="3">
    <citation type="submission" date="2015-04" db="UniProtKB">
        <authorList>
            <consortium name="EnsemblPlants"/>
        </authorList>
    </citation>
    <scope>IDENTIFICATION</scope>
    <source>
        <strain evidence="3">cv. Jemalong A17</strain>
    </source>
</reference>
<dbReference type="Proteomes" id="UP000002051">
    <property type="component" value="Chromosome 2"/>
</dbReference>
<evidence type="ECO:0000313" key="4">
    <source>
        <dbReference type="Proteomes" id="UP000002051"/>
    </source>
</evidence>
<keyword evidence="4" id="KW-1185">Reference proteome</keyword>
<proteinExistence type="predicted"/>